<dbReference type="InterPro" id="IPR003607">
    <property type="entry name" value="HD/PDEase_dom"/>
</dbReference>
<evidence type="ECO:0000256" key="3">
    <source>
        <dbReference type="ARBA" id="ARBA00022737"/>
    </source>
</evidence>
<dbReference type="InterPro" id="IPR043519">
    <property type="entry name" value="NT_sf"/>
</dbReference>
<dbReference type="EMBL" id="JADOUF010000001">
    <property type="protein sequence ID" value="MBG6141085.1"/>
    <property type="molecule type" value="Genomic_DNA"/>
</dbReference>
<organism evidence="10 11">
    <name type="scientific">Longispora fulva</name>
    <dbReference type="NCBI Taxonomy" id="619741"/>
    <lineage>
        <taxon>Bacteria</taxon>
        <taxon>Bacillati</taxon>
        <taxon>Actinomycetota</taxon>
        <taxon>Actinomycetes</taxon>
        <taxon>Micromonosporales</taxon>
        <taxon>Micromonosporaceae</taxon>
        <taxon>Longispora</taxon>
    </lineage>
</organism>
<name>A0A8J7GNI6_9ACTN</name>
<evidence type="ECO:0000256" key="2">
    <source>
        <dbReference type="ARBA" id="ARBA00022695"/>
    </source>
</evidence>
<dbReference type="GO" id="GO:0008773">
    <property type="term" value="F:[protein-PII] uridylyltransferase activity"/>
    <property type="evidence" value="ECO:0007669"/>
    <property type="project" value="UniProtKB-UniRule"/>
</dbReference>
<dbReference type="SUPFAM" id="SSF55021">
    <property type="entry name" value="ACT-like"/>
    <property type="match status" value="2"/>
</dbReference>
<feature type="domain" description="HD" evidence="9">
    <location>
        <begin position="398"/>
        <end position="506"/>
    </location>
</feature>
<dbReference type="PROSITE" id="PS51831">
    <property type="entry name" value="HD"/>
    <property type="match status" value="1"/>
</dbReference>
<evidence type="ECO:0000259" key="9">
    <source>
        <dbReference type="PROSITE" id="PS51831"/>
    </source>
</evidence>
<dbReference type="GO" id="GO:0006808">
    <property type="term" value="P:regulation of nitrogen utilization"/>
    <property type="evidence" value="ECO:0007669"/>
    <property type="project" value="UniProtKB-UniRule"/>
</dbReference>
<proteinExistence type="inferred from homology"/>
<dbReference type="CDD" id="cd04873">
    <property type="entry name" value="ACT_UUR-ACR-like"/>
    <property type="match status" value="1"/>
</dbReference>
<dbReference type="CDD" id="cd04899">
    <property type="entry name" value="ACT_ACR-UUR-like_2"/>
    <property type="match status" value="1"/>
</dbReference>
<sequence>MPSERPTASGGQDLRDLIAGAAVEERAELLDGWLAGLLPPGGGVALVAVGGLGRRELPPYPDVDLLLLHDGWPGIGTVADQVWYPIWERKLPLDHAVRTVEEALAVAEQDVKAALGLLDARHLAGDPALTARLRGVAVGSWQSRAAHRLAALREVTEARWRDRGELAFLLEGDLKEARGGLRDATTLRGIGYAQIADTPRPAARAAAARLRETREALHHAAGRRCDRLLAELREPVAALLGVPDREALLRRVSEDARTLAYAADDAWRAVDRWRGRAGKPGPRRPLADGVVESGGEVRLARALRPDPVLPLRVAAAAATHRLPIAVSTLDWLVAHCPPLPEPWPASARNAFLTLLGAGPALVDVWEACDRAGLVTRWLPEWGRVRFAPQYDPVHRHTVDRHLIETAATAARYAHEVTRPDLLVLGALVHDLGKGLGECDHCVAGVAPAALVCARIGLSAADTAVITDLVRHHLLLADVATRRDLADPATLPPVAEAVGTVDQLELLHALTLSDAAATGPGAWSDWKGKLVAELVGRVAGYLGSGPVPAPGLPDPARFAGGPLPVVTWRDGLVSVLAPDRPGLLAAVAGCLARHRLDVLAATVAVSPAQVGLAAGSDAAGRPEPVGARALVECEVRPRYGDPPAPGLLLDALRRAVLAGPEPPRPADPAGEVRLRWCHDATDATILEVRATDAPGLLHRITAALAEAGADVRTARVATYGAAAVDAFYLVGEYSRVEVEKAVTGRVGG</sequence>
<dbReference type="NCBIfam" id="NF002895">
    <property type="entry name" value="PRK03381.1"/>
    <property type="match status" value="1"/>
</dbReference>
<keyword evidence="11" id="KW-1185">Reference proteome</keyword>
<feature type="domain" description="ACT" evidence="8">
    <location>
        <begin position="684"/>
        <end position="747"/>
    </location>
</feature>
<dbReference type="InterPro" id="IPR010043">
    <property type="entry name" value="UTase/UR"/>
</dbReference>
<feature type="region of interest" description="Uridylyltransferase" evidence="7">
    <location>
        <begin position="1"/>
        <end position="285"/>
    </location>
</feature>
<dbReference type="Gene3D" id="1.10.3090.10">
    <property type="entry name" value="cca-adding enzyme, domain 2"/>
    <property type="match status" value="1"/>
</dbReference>
<dbReference type="PANTHER" id="PTHR47320:SF1">
    <property type="entry name" value="BIFUNCTIONAL URIDYLYLTRANSFERASE_URIDYLYL-REMOVING ENZYME"/>
    <property type="match status" value="1"/>
</dbReference>
<keyword evidence="3" id="KW-0677">Repeat</keyword>
<dbReference type="Pfam" id="PF01966">
    <property type="entry name" value="HD"/>
    <property type="match status" value="1"/>
</dbReference>
<accession>A0A8J7GNI6</accession>
<evidence type="ECO:0000313" key="11">
    <source>
        <dbReference type="Proteomes" id="UP000622552"/>
    </source>
</evidence>
<feature type="domain" description="ACT" evidence="8">
    <location>
        <begin position="571"/>
        <end position="664"/>
    </location>
</feature>
<comment type="domain">
    <text evidence="7">Has four distinct domains: an N-terminal nucleotidyltransferase (NT) domain responsible for UTase activity, a central HD domain that encodes UR activity, and two C-terminal ACT domains that seem to have a role in glutamine sensing.</text>
</comment>
<evidence type="ECO:0000256" key="4">
    <source>
        <dbReference type="ARBA" id="ARBA00022801"/>
    </source>
</evidence>
<dbReference type="GO" id="GO:0008081">
    <property type="term" value="F:phosphoric diester hydrolase activity"/>
    <property type="evidence" value="ECO:0007669"/>
    <property type="project" value="UniProtKB-UniRule"/>
</dbReference>
<dbReference type="PANTHER" id="PTHR47320">
    <property type="entry name" value="BIFUNCTIONAL URIDYLYLTRANSFERASE/URIDYLYL-REMOVING ENZYME"/>
    <property type="match status" value="1"/>
</dbReference>
<evidence type="ECO:0000256" key="1">
    <source>
        <dbReference type="ARBA" id="ARBA00022679"/>
    </source>
</evidence>
<dbReference type="InterPro" id="IPR006674">
    <property type="entry name" value="HD_domain"/>
</dbReference>
<dbReference type="PROSITE" id="PS51671">
    <property type="entry name" value="ACT"/>
    <property type="match status" value="2"/>
</dbReference>
<keyword evidence="6 7" id="KW-0511">Multifunctional enzyme</keyword>
<dbReference type="CDD" id="cd00077">
    <property type="entry name" value="HDc"/>
    <property type="match status" value="1"/>
</dbReference>
<comment type="caution">
    <text evidence="10">The sequence shown here is derived from an EMBL/GenBank/DDBJ whole genome shotgun (WGS) entry which is preliminary data.</text>
</comment>
<comment type="similarity">
    <text evidence="7">Belongs to the GlnD family.</text>
</comment>
<comment type="catalytic activity">
    <reaction evidence="7">
        <text>[protein-PII]-uridylyl-L-tyrosine + H2O = [protein-PII]-L-tyrosine + UMP + H(+)</text>
        <dbReference type="Rhea" id="RHEA:48600"/>
        <dbReference type="Rhea" id="RHEA-COMP:12147"/>
        <dbReference type="Rhea" id="RHEA-COMP:12148"/>
        <dbReference type="ChEBI" id="CHEBI:15377"/>
        <dbReference type="ChEBI" id="CHEBI:15378"/>
        <dbReference type="ChEBI" id="CHEBI:46858"/>
        <dbReference type="ChEBI" id="CHEBI:57865"/>
        <dbReference type="ChEBI" id="CHEBI:90602"/>
    </reaction>
</comment>
<evidence type="ECO:0000256" key="7">
    <source>
        <dbReference type="HAMAP-Rule" id="MF_00277"/>
    </source>
</evidence>
<dbReference type="SUPFAM" id="SSF109604">
    <property type="entry name" value="HD-domain/PDEase-like"/>
    <property type="match status" value="1"/>
</dbReference>
<keyword evidence="2 7" id="KW-0548">Nucleotidyltransferase</keyword>
<dbReference type="InterPro" id="IPR002912">
    <property type="entry name" value="ACT_dom"/>
</dbReference>
<dbReference type="AlphaFoldDB" id="A0A8J7GNI6"/>
<dbReference type="SUPFAM" id="SSF81301">
    <property type="entry name" value="Nucleotidyltransferase"/>
    <property type="match status" value="1"/>
</dbReference>
<comment type="catalytic activity">
    <reaction evidence="7">
        <text>[protein-PII]-L-tyrosine + UTP = [protein-PII]-uridylyl-L-tyrosine + diphosphate</text>
        <dbReference type="Rhea" id="RHEA:13673"/>
        <dbReference type="Rhea" id="RHEA-COMP:12147"/>
        <dbReference type="Rhea" id="RHEA-COMP:12148"/>
        <dbReference type="ChEBI" id="CHEBI:33019"/>
        <dbReference type="ChEBI" id="CHEBI:46398"/>
        <dbReference type="ChEBI" id="CHEBI:46858"/>
        <dbReference type="ChEBI" id="CHEBI:90602"/>
        <dbReference type="EC" id="2.7.7.59"/>
    </reaction>
</comment>
<gene>
    <name evidence="7" type="primary">glnD</name>
    <name evidence="10" type="ORF">IW245_007279</name>
</gene>
<comment type="caution">
    <text evidence="7">Lacks conserved residue(s) required for the propagation of feature annotation.</text>
</comment>
<evidence type="ECO:0000313" key="10">
    <source>
        <dbReference type="EMBL" id="MBG6141085.1"/>
    </source>
</evidence>
<evidence type="ECO:0000256" key="6">
    <source>
        <dbReference type="ARBA" id="ARBA00023268"/>
    </source>
</evidence>
<reference evidence="10" key="1">
    <citation type="submission" date="2020-11" db="EMBL/GenBank/DDBJ databases">
        <title>Sequencing the genomes of 1000 actinobacteria strains.</title>
        <authorList>
            <person name="Klenk H.-P."/>
        </authorList>
    </citation>
    <scope>NUCLEOTIDE SEQUENCE</scope>
    <source>
        <strain evidence="10">DSM 45356</strain>
    </source>
</reference>
<comment type="activity regulation">
    <text evidence="7">Uridylyltransferase (UTase) activity is inhibited by glutamine, while glutamine activates uridylyl-removing (UR) activity.</text>
</comment>
<dbReference type="EC" id="2.7.7.59" evidence="7"/>
<dbReference type="EC" id="3.1.4.-" evidence="7"/>
<dbReference type="Proteomes" id="UP000622552">
    <property type="component" value="Unassembled WGS sequence"/>
</dbReference>
<dbReference type="RefSeq" id="WP_197007561.1">
    <property type="nucleotide sequence ID" value="NZ_BONS01000018.1"/>
</dbReference>
<comment type="cofactor">
    <cofactor evidence="7">
        <name>Mg(2+)</name>
        <dbReference type="ChEBI" id="CHEBI:18420"/>
    </cofactor>
</comment>
<keyword evidence="1 7" id="KW-0808">Transferase</keyword>
<keyword evidence="5 7" id="KW-0460">Magnesium</keyword>
<keyword evidence="4 7" id="KW-0378">Hydrolase</keyword>
<evidence type="ECO:0000256" key="5">
    <source>
        <dbReference type="ARBA" id="ARBA00022842"/>
    </source>
</evidence>
<dbReference type="HAMAP" id="MF_00277">
    <property type="entry name" value="PII_uridylyl_transf"/>
    <property type="match status" value="1"/>
</dbReference>
<dbReference type="InterPro" id="IPR045865">
    <property type="entry name" value="ACT-like_dom_sf"/>
</dbReference>
<evidence type="ECO:0000259" key="8">
    <source>
        <dbReference type="PROSITE" id="PS51671"/>
    </source>
</evidence>
<dbReference type="Pfam" id="PF01842">
    <property type="entry name" value="ACT"/>
    <property type="match status" value="1"/>
</dbReference>
<protein>
    <recommendedName>
        <fullName evidence="7">Bifunctional uridylyltransferase/uridylyl-removing enzyme</fullName>
        <shortName evidence="7">UTase/UR</shortName>
    </recommendedName>
    <alternativeName>
        <fullName evidence="7">Bifunctional [protein-PII] modification enzyme</fullName>
    </alternativeName>
    <alternativeName>
        <fullName evidence="7">Bifunctional nitrogen sensor protein</fullName>
    </alternativeName>
    <domain>
        <recommendedName>
            <fullName evidence="7">[Protein-PII] uridylyltransferase</fullName>
            <shortName evidence="7">PII uridylyltransferase</shortName>
            <shortName evidence="7">UTase</shortName>
            <ecNumber evidence="7">2.7.7.59</ecNumber>
        </recommendedName>
    </domain>
    <domain>
        <recommendedName>
            <fullName evidence="7">[Protein-PII]-UMP uridylyl-removing enzyme</fullName>
            <shortName evidence="7">UR</shortName>
            <ecNumber evidence="7">3.1.4.-</ecNumber>
        </recommendedName>
    </domain>
</protein>
<comment type="function">
    <text evidence="7">Modifies, by uridylylation and deuridylylation, the PII regulatory proteins (GlnB and homologs), in response to the nitrogen status of the cell that GlnD senses through the glutamine level. Under low glutamine levels, catalyzes the conversion of the PII proteins and UTP to PII-UMP and PPi, while under higher glutamine levels, GlnD hydrolyzes PII-UMP to PII and UMP (deuridylylation). Thus, controls uridylylation state and activity of the PII proteins, and plays an important role in the regulation of nitrogen metabolism.</text>
</comment>
<dbReference type="SMART" id="SM00471">
    <property type="entry name" value="HDc"/>
    <property type="match status" value="1"/>
</dbReference>